<dbReference type="GO" id="GO:1990904">
    <property type="term" value="C:ribonucleoprotein complex"/>
    <property type="evidence" value="ECO:0007669"/>
    <property type="project" value="UniProtKB-KW"/>
</dbReference>
<evidence type="ECO:0000256" key="3">
    <source>
        <dbReference type="ARBA" id="ARBA00023274"/>
    </source>
</evidence>
<dbReference type="EMBL" id="AZIL01001306">
    <property type="protein sequence ID" value="EWM24284.1"/>
    <property type="molecule type" value="Genomic_DNA"/>
</dbReference>
<dbReference type="Proteomes" id="UP000019335">
    <property type="component" value="Chromosome 14"/>
</dbReference>
<proteinExistence type="inferred from homology"/>
<sequence>MSFSVLHWAWQKARSKVVAAVVPRLSPLHVSLQCDPSKGAVSLPTNVCVRGKHGAKSHQGAKKRFRLLKCGEIVRGHAGKSHNTGHRSSVQMSRLRVSTTVAPTFVRRIRRLHIPRGPLDGSSRELKSAYDEVPWISSCNFCKTSYESGCSQVKSFFF</sequence>
<dbReference type="GO" id="GO:0003735">
    <property type="term" value="F:structural constituent of ribosome"/>
    <property type="evidence" value="ECO:0007669"/>
    <property type="project" value="InterPro"/>
</dbReference>
<organism evidence="4 5">
    <name type="scientific">Nannochloropsis gaditana</name>
    <dbReference type="NCBI Taxonomy" id="72520"/>
    <lineage>
        <taxon>Eukaryota</taxon>
        <taxon>Sar</taxon>
        <taxon>Stramenopiles</taxon>
        <taxon>Ochrophyta</taxon>
        <taxon>Eustigmatophyceae</taxon>
        <taxon>Eustigmatales</taxon>
        <taxon>Monodopsidaceae</taxon>
        <taxon>Nannochloropsis</taxon>
    </lineage>
</organism>
<dbReference type="GO" id="GO:0005840">
    <property type="term" value="C:ribosome"/>
    <property type="evidence" value="ECO:0007669"/>
    <property type="project" value="UniProtKB-KW"/>
</dbReference>
<evidence type="ECO:0000313" key="5">
    <source>
        <dbReference type="Proteomes" id="UP000019335"/>
    </source>
</evidence>
<dbReference type="InterPro" id="IPR018265">
    <property type="entry name" value="Ribosomal_bL35_CS"/>
</dbReference>
<evidence type="ECO:0000256" key="2">
    <source>
        <dbReference type="ARBA" id="ARBA00022980"/>
    </source>
</evidence>
<dbReference type="Pfam" id="PF01632">
    <property type="entry name" value="Ribosomal_L35p"/>
    <property type="match status" value="1"/>
</dbReference>
<protein>
    <submittedName>
        <fullName evidence="4">Ribosomal protein l35</fullName>
    </submittedName>
</protein>
<dbReference type="GO" id="GO:0006412">
    <property type="term" value="P:translation"/>
    <property type="evidence" value="ECO:0007669"/>
    <property type="project" value="InterPro"/>
</dbReference>
<dbReference type="Gene3D" id="4.10.410.60">
    <property type="match status" value="1"/>
</dbReference>
<dbReference type="PROSITE" id="PS00936">
    <property type="entry name" value="RIBOSOMAL_L35"/>
    <property type="match status" value="1"/>
</dbReference>
<accession>W7TVE4</accession>
<evidence type="ECO:0000256" key="1">
    <source>
        <dbReference type="ARBA" id="ARBA00006598"/>
    </source>
</evidence>
<dbReference type="SUPFAM" id="SSF143034">
    <property type="entry name" value="L35p-like"/>
    <property type="match status" value="1"/>
</dbReference>
<keyword evidence="5" id="KW-1185">Reference proteome</keyword>
<comment type="similarity">
    <text evidence="1">Belongs to the bacterial ribosomal protein bL35 family.</text>
</comment>
<evidence type="ECO:0000313" key="4">
    <source>
        <dbReference type="EMBL" id="EWM24284.1"/>
    </source>
</evidence>
<gene>
    <name evidence="4" type="ORF">Naga_100020g43</name>
</gene>
<comment type="caution">
    <text evidence="4">The sequence shown here is derived from an EMBL/GenBank/DDBJ whole genome shotgun (WGS) entry which is preliminary data.</text>
</comment>
<keyword evidence="3" id="KW-0687">Ribonucleoprotein</keyword>
<dbReference type="AlphaFoldDB" id="W7TVE4"/>
<dbReference type="InterPro" id="IPR021137">
    <property type="entry name" value="Ribosomal_bL35-like"/>
</dbReference>
<reference evidence="4 5" key="1">
    <citation type="journal article" date="2014" name="Mol. Plant">
        <title>Chromosome Scale Genome Assembly and Transcriptome Profiling of Nannochloropsis gaditana in Nitrogen Depletion.</title>
        <authorList>
            <person name="Corteggiani Carpinelli E."/>
            <person name="Telatin A."/>
            <person name="Vitulo N."/>
            <person name="Forcato C."/>
            <person name="D'Angelo M."/>
            <person name="Schiavon R."/>
            <person name="Vezzi A."/>
            <person name="Giacometti G.M."/>
            <person name="Morosinotto T."/>
            <person name="Valle G."/>
        </authorList>
    </citation>
    <scope>NUCLEOTIDE SEQUENCE [LARGE SCALE GENOMIC DNA]</scope>
    <source>
        <strain evidence="4 5">B-31</strain>
    </source>
</reference>
<keyword evidence="2 4" id="KW-0689">Ribosomal protein</keyword>
<dbReference type="InterPro" id="IPR037229">
    <property type="entry name" value="Ribosomal_bL35_sf"/>
</dbReference>
<name>W7TVE4_9STRA</name>